<evidence type="ECO:0000313" key="6">
    <source>
        <dbReference type="Proteomes" id="UP000473571"/>
    </source>
</evidence>
<organism evidence="5 6">
    <name type="scientific">Burkholderia territorii</name>
    <dbReference type="NCBI Taxonomy" id="1503055"/>
    <lineage>
        <taxon>Bacteria</taxon>
        <taxon>Pseudomonadati</taxon>
        <taxon>Pseudomonadota</taxon>
        <taxon>Betaproteobacteria</taxon>
        <taxon>Burkholderiales</taxon>
        <taxon>Burkholderiaceae</taxon>
        <taxon>Burkholderia</taxon>
        <taxon>Burkholderia cepacia complex</taxon>
    </lineage>
</organism>
<reference evidence="5 6" key="1">
    <citation type="submission" date="2019-09" db="EMBL/GenBank/DDBJ databases">
        <title>Draft genome sequences of 48 bacterial type strains from the CCUG.</title>
        <authorList>
            <person name="Tunovic T."/>
            <person name="Pineiro-Iglesias B."/>
            <person name="Unosson C."/>
            <person name="Inganas E."/>
            <person name="Ohlen M."/>
            <person name="Cardew S."/>
            <person name="Jensie-Markopoulos S."/>
            <person name="Salva-Serra F."/>
            <person name="Jaen-Luchoro D."/>
            <person name="Karlsson R."/>
            <person name="Svensson-Stadler L."/>
            <person name="Chun J."/>
            <person name="Moore E."/>
        </authorList>
    </citation>
    <scope>NUCLEOTIDE SEQUENCE [LARGE SCALE GENOMIC DNA]</scope>
    <source>
        <strain evidence="5 6">CCUG 65687</strain>
    </source>
</reference>
<name>A0A6L3NMG4_9BURK</name>
<dbReference type="RefSeq" id="WP_151003324.1">
    <property type="nucleotide sequence ID" value="NZ_VZOL01000014.1"/>
</dbReference>
<dbReference type="InterPro" id="IPR039657">
    <property type="entry name" value="Dimethylallyltransferase"/>
</dbReference>
<evidence type="ECO:0000313" key="5">
    <source>
        <dbReference type="EMBL" id="KAB0685879.1"/>
    </source>
</evidence>
<evidence type="ECO:0000256" key="3">
    <source>
        <dbReference type="ARBA" id="ARBA00022741"/>
    </source>
</evidence>
<keyword evidence="4" id="KW-0067">ATP-binding</keyword>
<dbReference type="Gene3D" id="3.40.50.300">
    <property type="entry name" value="P-loop containing nucleotide triphosphate hydrolases"/>
    <property type="match status" value="1"/>
</dbReference>
<dbReference type="PANTHER" id="PTHR11088:SF60">
    <property type="entry name" value="TRNA DIMETHYLALLYLTRANSFERASE"/>
    <property type="match status" value="1"/>
</dbReference>
<dbReference type="AlphaFoldDB" id="A0A6L3NMG4"/>
<dbReference type="PANTHER" id="PTHR11088">
    <property type="entry name" value="TRNA DIMETHYLALLYLTRANSFERASE"/>
    <property type="match status" value="1"/>
</dbReference>
<comment type="caution">
    <text evidence="5">The sequence shown here is derived from an EMBL/GenBank/DDBJ whole genome shotgun (WGS) entry which is preliminary data.</text>
</comment>
<dbReference type="GO" id="GO:0052381">
    <property type="term" value="F:tRNA dimethylallyltransferase activity"/>
    <property type="evidence" value="ECO:0007669"/>
    <property type="project" value="TreeGrafter"/>
</dbReference>
<dbReference type="GO" id="GO:0005524">
    <property type="term" value="F:ATP binding"/>
    <property type="evidence" value="ECO:0007669"/>
    <property type="project" value="UniProtKB-KW"/>
</dbReference>
<gene>
    <name evidence="5" type="ORF">F7R13_02855</name>
</gene>
<protein>
    <submittedName>
        <fullName evidence="5">tRNA (Adenosine(37)-N6)-dimethylallyltransferase MiaA</fullName>
    </submittedName>
</protein>
<accession>A0A6L3NMG4</accession>
<dbReference type="Proteomes" id="UP000473571">
    <property type="component" value="Unassembled WGS sequence"/>
</dbReference>
<dbReference type="InterPro" id="IPR027417">
    <property type="entry name" value="P-loop_NTPase"/>
</dbReference>
<proteinExistence type="inferred from homology"/>
<keyword evidence="3" id="KW-0547">Nucleotide-binding</keyword>
<dbReference type="Pfam" id="PF01715">
    <property type="entry name" value="IPPT"/>
    <property type="match status" value="1"/>
</dbReference>
<evidence type="ECO:0000256" key="1">
    <source>
        <dbReference type="ARBA" id="ARBA00005842"/>
    </source>
</evidence>
<keyword evidence="2 5" id="KW-0808">Transferase</keyword>
<comment type="similarity">
    <text evidence="1">Belongs to the IPP transferase family.</text>
</comment>
<evidence type="ECO:0000256" key="4">
    <source>
        <dbReference type="ARBA" id="ARBA00022840"/>
    </source>
</evidence>
<feature type="non-terminal residue" evidence="5">
    <location>
        <position position="141"/>
    </location>
</feature>
<dbReference type="SUPFAM" id="SSF52540">
    <property type="entry name" value="P-loop containing nucleoside triphosphate hydrolases"/>
    <property type="match status" value="1"/>
</dbReference>
<sequence>MSASSQPRPTTIACLLGPTASGKTAAALALAARRPIEIVSVDSALVYRDMDIGTAKPTRDERASVPHHLIDIIDPADAYSAASFRADALRVIGEIAARGRTPLLAGGTMLYYRALTQGLNDLPTADPAVRAELDADAARDG</sequence>
<dbReference type="EMBL" id="VZOL01000014">
    <property type="protein sequence ID" value="KAB0685879.1"/>
    <property type="molecule type" value="Genomic_DNA"/>
</dbReference>
<dbReference type="GO" id="GO:0006400">
    <property type="term" value="P:tRNA modification"/>
    <property type="evidence" value="ECO:0007669"/>
    <property type="project" value="TreeGrafter"/>
</dbReference>
<evidence type="ECO:0000256" key="2">
    <source>
        <dbReference type="ARBA" id="ARBA00022679"/>
    </source>
</evidence>